<evidence type="ECO:0000313" key="7">
    <source>
        <dbReference type="EMBL" id="MFC0298676.1"/>
    </source>
</evidence>
<protein>
    <submittedName>
        <fullName evidence="7">Flippase</fullName>
    </submittedName>
</protein>
<dbReference type="Pfam" id="PF01943">
    <property type="entry name" value="Polysacc_synt"/>
    <property type="match status" value="1"/>
</dbReference>
<dbReference type="InterPro" id="IPR050833">
    <property type="entry name" value="Poly_Biosynth_Transport"/>
</dbReference>
<evidence type="ECO:0000256" key="4">
    <source>
        <dbReference type="ARBA" id="ARBA00022989"/>
    </source>
</evidence>
<feature type="transmembrane region" description="Helical" evidence="6">
    <location>
        <begin position="112"/>
        <end position="130"/>
    </location>
</feature>
<dbReference type="PANTHER" id="PTHR30250">
    <property type="entry name" value="PST FAMILY PREDICTED COLANIC ACID TRANSPORTER"/>
    <property type="match status" value="1"/>
</dbReference>
<evidence type="ECO:0000256" key="3">
    <source>
        <dbReference type="ARBA" id="ARBA00022692"/>
    </source>
</evidence>
<keyword evidence="8" id="KW-1185">Reference proteome</keyword>
<feature type="transmembrane region" description="Helical" evidence="6">
    <location>
        <begin position="284"/>
        <end position="308"/>
    </location>
</feature>
<feature type="transmembrane region" description="Helical" evidence="6">
    <location>
        <begin position="171"/>
        <end position="189"/>
    </location>
</feature>
<reference evidence="7 8" key="1">
    <citation type="submission" date="2024-09" db="EMBL/GenBank/DDBJ databases">
        <authorList>
            <person name="Sun Q."/>
            <person name="Mori K."/>
        </authorList>
    </citation>
    <scope>NUCLEOTIDE SEQUENCE [LARGE SCALE GENOMIC DNA]</scope>
    <source>
        <strain evidence="7 8">CCM 7224</strain>
    </source>
</reference>
<proteinExistence type="predicted"/>
<feature type="transmembrane region" description="Helical" evidence="6">
    <location>
        <begin position="209"/>
        <end position="233"/>
    </location>
</feature>
<dbReference type="Proteomes" id="UP001589785">
    <property type="component" value="Unassembled WGS sequence"/>
</dbReference>
<evidence type="ECO:0000256" key="1">
    <source>
        <dbReference type="ARBA" id="ARBA00004651"/>
    </source>
</evidence>
<feature type="transmembrane region" description="Helical" evidence="6">
    <location>
        <begin position="352"/>
        <end position="373"/>
    </location>
</feature>
<comment type="caution">
    <text evidence="7">The sequence shown here is derived from an EMBL/GenBank/DDBJ whole genome shotgun (WGS) entry which is preliminary data.</text>
</comment>
<feature type="transmembrane region" description="Helical" evidence="6">
    <location>
        <begin position="142"/>
        <end position="165"/>
    </location>
</feature>
<feature type="transmembrane region" description="Helical" evidence="6">
    <location>
        <begin position="320"/>
        <end position="340"/>
    </location>
</feature>
<name>A0ABV6GWW7_9BACL</name>
<feature type="transmembrane region" description="Helical" evidence="6">
    <location>
        <begin position="379"/>
        <end position="397"/>
    </location>
</feature>
<feature type="transmembrane region" description="Helical" evidence="6">
    <location>
        <begin position="23"/>
        <end position="44"/>
    </location>
</feature>
<sequence>MERLIFLKKILKNEFIVKIIESLFGRASGILFSMLFSLVCTRLYGAEAFGQYTYAFTLVTFVTIFAVAGLDNGLIYYIPKVGNKYVTLSIIVSTVLSIIFILITSLFVKDQFVKLMLPLVLLFALEQIFFSIYRAEGKIREFYIFNGFISMLMRILLIVLFYFIFGSNVENIALAVYISLMFSVLVYFYQNKSSFKKFSYNKNFLKYSFPLVIASIAGTIMDKIDIIMLGMMLTKKEVGIYQITVQITNMIAMYLLIFNTVFAPKISQLYHSHKIQELRRIYILSTRVLGLFSLITIIGLIGLSKYILELFGQEFIEGQVALIFRGIGQFINVAVGSVWIMLSMTGKPKLHVYGNLFACLINIGLNYLLIPIYGISGAAFASMIALSFVNILGYILVCREFRVKVYGVL</sequence>
<keyword evidence="4 6" id="KW-1133">Transmembrane helix</keyword>
<feature type="transmembrane region" description="Helical" evidence="6">
    <location>
        <begin position="56"/>
        <end position="78"/>
    </location>
</feature>
<accession>A0ABV6GWW7</accession>
<gene>
    <name evidence="7" type="ORF">ACFFHQ_15000</name>
</gene>
<dbReference type="PANTHER" id="PTHR30250:SF11">
    <property type="entry name" value="O-ANTIGEN TRANSPORTER-RELATED"/>
    <property type="match status" value="1"/>
</dbReference>
<evidence type="ECO:0000313" key="8">
    <source>
        <dbReference type="Proteomes" id="UP001589785"/>
    </source>
</evidence>
<keyword evidence="3 6" id="KW-0812">Transmembrane</keyword>
<dbReference type="CDD" id="cd13128">
    <property type="entry name" value="MATE_Wzx_like"/>
    <property type="match status" value="1"/>
</dbReference>
<evidence type="ECO:0000256" key="2">
    <source>
        <dbReference type="ARBA" id="ARBA00022475"/>
    </source>
</evidence>
<keyword evidence="2" id="KW-1003">Cell membrane</keyword>
<dbReference type="InterPro" id="IPR002797">
    <property type="entry name" value="Polysacc_synth"/>
</dbReference>
<feature type="transmembrane region" description="Helical" evidence="6">
    <location>
        <begin position="239"/>
        <end position="263"/>
    </location>
</feature>
<feature type="transmembrane region" description="Helical" evidence="6">
    <location>
        <begin position="85"/>
        <end position="106"/>
    </location>
</feature>
<organism evidence="7 8">
    <name type="scientific">Geobacillus jurassicus</name>
    <dbReference type="NCBI Taxonomy" id="235932"/>
    <lineage>
        <taxon>Bacteria</taxon>
        <taxon>Bacillati</taxon>
        <taxon>Bacillota</taxon>
        <taxon>Bacilli</taxon>
        <taxon>Bacillales</taxon>
        <taxon>Anoxybacillaceae</taxon>
        <taxon>Geobacillus</taxon>
    </lineage>
</organism>
<comment type="subcellular location">
    <subcellularLocation>
        <location evidence="1">Cell membrane</location>
        <topology evidence="1">Multi-pass membrane protein</topology>
    </subcellularLocation>
</comment>
<dbReference type="RefSeq" id="WP_066235010.1">
    <property type="nucleotide sequence ID" value="NZ_JBHLVN010000113.1"/>
</dbReference>
<evidence type="ECO:0000256" key="5">
    <source>
        <dbReference type="ARBA" id="ARBA00023136"/>
    </source>
</evidence>
<evidence type="ECO:0000256" key="6">
    <source>
        <dbReference type="SAM" id="Phobius"/>
    </source>
</evidence>
<dbReference type="EMBL" id="JBHLVN010000113">
    <property type="protein sequence ID" value="MFC0298676.1"/>
    <property type="molecule type" value="Genomic_DNA"/>
</dbReference>
<keyword evidence="5 6" id="KW-0472">Membrane</keyword>